<proteinExistence type="predicted"/>
<dbReference type="AlphaFoldDB" id="A0A9W8BBP2"/>
<feature type="repeat" description="PPR" evidence="2">
    <location>
        <begin position="152"/>
        <end position="186"/>
    </location>
</feature>
<dbReference type="PANTHER" id="PTHR47942">
    <property type="entry name" value="TETRATRICOPEPTIDE REPEAT (TPR)-LIKE SUPERFAMILY PROTEIN-RELATED"/>
    <property type="match status" value="1"/>
</dbReference>
<dbReference type="NCBIfam" id="TIGR00756">
    <property type="entry name" value="PPR"/>
    <property type="match status" value="2"/>
</dbReference>
<comment type="caution">
    <text evidence="3">The sequence shown here is derived from an EMBL/GenBank/DDBJ whole genome shotgun (WGS) entry which is preliminary data.</text>
</comment>
<evidence type="ECO:0000313" key="4">
    <source>
        <dbReference type="Proteomes" id="UP001151582"/>
    </source>
</evidence>
<sequence>MALLRVVRTAWLTPRLTLQVRGYASAHRVEGQYLPRKTSIPYTFSKDPYLFAQKIERIIKSDKLNDAIALTMNAPSRLQSVVIWNHLIRACAKQGFLKKSTKLFSQIKKRGLIPNVKSYTLVLEACANSTSPNVVTEAEAYFDKLKQTLSPNLTHFNALLKVYLVSGQVDKAMALFERMPRMGPQASDCRTYTMVIKALADQALLPASSSPPAKSETSADVSKHPRITFDQVVAMWDRMRDDQQQRCLMNQHNKTQTPPIQLTSHLVNSILHACNRTNDPRWFRTGVQLAADAYGFSKPSRSTAETAPLLPPTASASAKEAAFDSKTFNLLLLLCIRAGQFSRGRWVCAQALEHFRDTFKPTLLNHHMCLDMLVKETQQLQRRPA</sequence>
<keyword evidence="1" id="KW-0677">Repeat</keyword>
<evidence type="ECO:0000256" key="1">
    <source>
        <dbReference type="ARBA" id="ARBA00022737"/>
    </source>
</evidence>
<feature type="repeat" description="PPR" evidence="2">
    <location>
        <begin position="80"/>
        <end position="114"/>
    </location>
</feature>
<gene>
    <name evidence="3" type="ORF">H4R34_001310</name>
</gene>
<reference evidence="3" key="1">
    <citation type="submission" date="2022-07" db="EMBL/GenBank/DDBJ databases">
        <title>Phylogenomic reconstructions and comparative analyses of Kickxellomycotina fungi.</title>
        <authorList>
            <person name="Reynolds N.K."/>
            <person name="Stajich J.E."/>
            <person name="Barry K."/>
            <person name="Grigoriev I.V."/>
            <person name="Crous P."/>
            <person name="Smith M.E."/>
        </authorList>
    </citation>
    <scope>NUCLEOTIDE SEQUENCE</scope>
    <source>
        <strain evidence="3">RSA 567</strain>
    </source>
</reference>
<dbReference type="Pfam" id="PF13041">
    <property type="entry name" value="PPR_2"/>
    <property type="match status" value="2"/>
</dbReference>
<dbReference type="Gene3D" id="1.25.40.10">
    <property type="entry name" value="Tetratricopeptide repeat domain"/>
    <property type="match status" value="1"/>
</dbReference>
<dbReference type="EMBL" id="JANBQB010000057">
    <property type="protein sequence ID" value="KAJ1983396.1"/>
    <property type="molecule type" value="Genomic_DNA"/>
</dbReference>
<evidence type="ECO:0008006" key="5">
    <source>
        <dbReference type="Google" id="ProtNLM"/>
    </source>
</evidence>
<evidence type="ECO:0000313" key="3">
    <source>
        <dbReference type="EMBL" id="KAJ1983396.1"/>
    </source>
</evidence>
<dbReference type="PANTHER" id="PTHR47942:SF63">
    <property type="entry name" value="PENTATRICOPEPTIDE REPEAT-CONTAINING PROTEIN"/>
    <property type="match status" value="1"/>
</dbReference>
<dbReference type="InterPro" id="IPR051222">
    <property type="entry name" value="PPR/CCM1_RNA-binding"/>
</dbReference>
<dbReference type="InterPro" id="IPR011990">
    <property type="entry name" value="TPR-like_helical_dom_sf"/>
</dbReference>
<dbReference type="PROSITE" id="PS51375">
    <property type="entry name" value="PPR"/>
    <property type="match status" value="2"/>
</dbReference>
<name>A0A9W8BBP2_9FUNG</name>
<protein>
    <recommendedName>
        <fullName evidence="5">Pentacotripeptide-repeat region of PRORP domain-containing protein</fullName>
    </recommendedName>
</protein>
<organism evidence="3 4">
    <name type="scientific">Dimargaris verticillata</name>
    <dbReference type="NCBI Taxonomy" id="2761393"/>
    <lineage>
        <taxon>Eukaryota</taxon>
        <taxon>Fungi</taxon>
        <taxon>Fungi incertae sedis</taxon>
        <taxon>Zoopagomycota</taxon>
        <taxon>Kickxellomycotina</taxon>
        <taxon>Dimargaritomycetes</taxon>
        <taxon>Dimargaritales</taxon>
        <taxon>Dimargaritaceae</taxon>
        <taxon>Dimargaris</taxon>
    </lineage>
</organism>
<evidence type="ECO:0000256" key="2">
    <source>
        <dbReference type="PROSITE-ProRule" id="PRU00708"/>
    </source>
</evidence>
<keyword evidence="4" id="KW-1185">Reference proteome</keyword>
<accession>A0A9W8BBP2</accession>
<dbReference type="OrthoDB" id="185373at2759"/>
<dbReference type="InterPro" id="IPR002885">
    <property type="entry name" value="PPR_rpt"/>
</dbReference>
<dbReference type="Proteomes" id="UP001151582">
    <property type="component" value="Unassembled WGS sequence"/>
</dbReference>